<name>A0A165CZW4_9APHY</name>
<keyword evidence="4" id="KW-1185">Reference proteome</keyword>
<reference evidence="3 4" key="1">
    <citation type="journal article" date="2016" name="Mol. Biol. Evol.">
        <title>Comparative Genomics of Early-Diverging Mushroom-Forming Fungi Provides Insights into the Origins of Lignocellulose Decay Capabilities.</title>
        <authorList>
            <person name="Nagy L.G."/>
            <person name="Riley R."/>
            <person name="Tritt A."/>
            <person name="Adam C."/>
            <person name="Daum C."/>
            <person name="Floudas D."/>
            <person name="Sun H."/>
            <person name="Yadav J.S."/>
            <person name="Pangilinan J."/>
            <person name="Larsson K.H."/>
            <person name="Matsuura K."/>
            <person name="Barry K."/>
            <person name="Labutti K."/>
            <person name="Kuo R."/>
            <person name="Ohm R.A."/>
            <person name="Bhattacharya S.S."/>
            <person name="Shirouzu T."/>
            <person name="Yoshinaga Y."/>
            <person name="Martin F.M."/>
            <person name="Grigoriev I.V."/>
            <person name="Hibbett D.S."/>
        </authorList>
    </citation>
    <scope>NUCLEOTIDE SEQUENCE [LARGE SCALE GENOMIC DNA]</scope>
    <source>
        <strain evidence="3 4">93-53</strain>
    </source>
</reference>
<evidence type="ECO:0000313" key="4">
    <source>
        <dbReference type="Proteomes" id="UP000076871"/>
    </source>
</evidence>
<dbReference type="GeneID" id="63829994"/>
<dbReference type="RefSeq" id="XP_040761590.1">
    <property type="nucleotide sequence ID" value="XM_040912966.1"/>
</dbReference>
<gene>
    <name evidence="3" type="ORF">LAESUDRAFT_761686</name>
</gene>
<proteinExistence type="predicted"/>
<dbReference type="InParanoid" id="A0A165CZW4"/>
<dbReference type="OrthoDB" id="10003767at2759"/>
<feature type="region of interest" description="Disordered" evidence="2">
    <location>
        <begin position="559"/>
        <end position="578"/>
    </location>
</feature>
<dbReference type="AlphaFoldDB" id="A0A165CZW4"/>
<sequence>MTAPRKLEERRVAAIDIARSVPENVTSQYIPSPIHEDTCGRHGLTASNGSIDRYGEGLHAIRRDAGIRLTAAAPAYGDVNLPELFKTEQLTTVKENNERSDHEHLQERFDVLEQEILEQEILSICTKWQAALESECTMGICLVDRALEDQDQEVEQTAAKISAERSKHNRRTITTRAAREPVSTAVRDYRRVLRNRPASIDGPLQNDQGQCVATIDGMASYSYRKLGKNYAEEIKNARMSAMPRDTGRGTLTETCKHILHSSPSESTSASLMQVTTARGCIMEASVSHNPPHLQWREHYTQDENAHTVPLVMRTLQCLRLYRAQTAEGGSSTNSLECLHSTSRGPVDGLLPFGRKLSELTRTLVDLLQKWSAFHPISPDHRGKDQGRTMIALEKSQASPLLKTLKSNLVEEQMRDEENISQRAINDVGAEQHDGENIQRRASLYVPFDDSSDIWSLPALVAPAYILPNISERPSLEPFMTNAMNETTLDDPFRAGSGTLVDEAMGRVETGGRQHLRVVKTKDPLRLRRLALSNVAREYGLAVPRVQSWREDRMINAGVHHRLGGNDDPPALGVRTRPHVLPPPPFTARIFRAMVEKLAQRPWLAIINGHPIDLARIAAGWLYREASGARLRMVTGISSGMGGRNGCREDEDERTPVGSWPRFPMFTSATLAESASEDDNVRHIGNAKGVGGGSGGAVGTRQFR</sequence>
<organism evidence="3 4">
    <name type="scientific">Laetiporus sulphureus 93-53</name>
    <dbReference type="NCBI Taxonomy" id="1314785"/>
    <lineage>
        <taxon>Eukaryota</taxon>
        <taxon>Fungi</taxon>
        <taxon>Dikarya</taxon>
        <taxon>Basidiomycota</taxon>
        <taxon>Agaricomycotina</taxon>
        <taxon>Agaricomycetes</taxon>
        <taxon>Polyporales</taxon>
        <taxon>Laetiporus</taxon>
    </lineage>
</organism>
<protein>
    <submittedName>
        <fullName evidence="3">Uncharacterized protein</fullName>
    </submittedName>
</protein>
<evidence type="ECO:0000256" key="1">
    <source>
        <dbReference type="SAM" id="Coils"/>
    </source>
</evidence>
<dbReference type="EMBL" id="KV427641">
    <property type="protein sequence ID" value="KZT03850.1"/>
    <property type="molecule type" value="Genomic_DNA"/>
</dbReference>
<accession>A0A165CZW4</accession>
<feature type="coiled-coil region" evidence="1">
    <location>
        <begin position="95"/>
        <end position="122"/>
    </location>
</feature>
<keyword evidence="1" id="KW-0175">Coiled coil</keyword>
<evidence type="ECO:0000313" key="3">
    <source>
        <dbReference type="EMBL" id="KZT03850.1"/>
    </source>
</evidence>
<dbReference type="Proteomes" id="UP000076871">
    <property type="component" value="Unassembled WGS sequence"/>
</dbReference>
<evidence type="ECO:0000256" key="2">
    <source>
        <dbReference type="SAM" id="MobiDB-lite"/>
    </source>
</evidence>
<feature type="region of interest" description="Disordered" evidence="2">
    <location>
        <begin position="640"/>
        <end position="659"/>
    </location>
</feature>